<evidence type="ECO:0000313" key="2">
    <source>
        <dbReference type="Proteomes" id="UP001530315"/>
    </source>
</evidence>
<comment type="caution">
    <text evidence="1">The sequence shown here is derived from an EMBL/GenBank/DDBJ whole genome shotgun (WGS) entry which is preliminary data.</text>
</comment>
<organism evidence="1 2">
    <name type="scientific">Stephanodiscus triporus</name>
    <dbReference type="NCBI Taxonomy" id="2934178"/>
    <lineage>
        <taxon>Eukaryota</taxon>
        <taxon>Sar</taxon>
        <taxon>Stramenopiles</taxon>
        <taxon>Ochrophyta</taxon>
        <taxon>Bacillariophyta</taxon>
        <taxon>Coscinodiscophyceae</taxon>
        <taxon>Thalassiosirophycidae</taxon>
        <taxon>Stephanodiscales</taxon>
        <taxon>Stephanodiscaceae</taxon>
        <taxon>Stephanodiscus</taxon>
    </lineage>
</organism>
<protein>
    <submittedName>
        <fullName evidence="1">Uncharacterized protein</fullName>
    </submittedName>
</protein>
<dbReference type="Proteomes" id="UP001530315">
    <property type="component" value="Unassembled WGS sequence"/>
</dbReference>
<name>A0ABD3QWL7_9STRA</name>
<keyword evidence="2" id="KW-1185">Reference proteome</keyword>
<gene>
    <name evidence="1" type="ORF">ACHAW5_000087</name>
</gene>
<reference evidence="1 2" key="1">
    <citation type="submission" date="2024-10" db="EMBL/GenBank/DDBJ databases">
        <title>Updated reference genomes for cyclostephanoid diatoms.</title>
        <authorList>
            <person name="Roberts W.R."/>
            <person name="Alverson A.J."/>
        </authorList>
    </citation>
    <scope>NUCLEOTIDE SEQUENCE [LARGE SCALE GENOMIC DNA]</scope>
    <source>
        <strain evidence="1 2">AJA276-08</strain>
    </source>
</reference>
<evidence type="ECO:0000313" key="1">
    <source>
        <dbReference type="EMBL" id="KAL3804613.1"/>
    </source>
</evidence>
<sequence>MAHADVLEDVLYALGGDRPPAAIDGGSMDYFLLKSLREFLRVAAIEEGEQSALVYALSRRTIHGRAMHYGSTHFFVRYPSRIFLRDQVQHLIGADNATASPVLTHGAGTNLADDSLDLRSGHSMAHADVLEDVLYALGGDRPPAAIDGGSMDYFLLKSLREFLRVAAIEEGERWGVRPRGALVYTLSRKTIHGRAMR</sequence>
<proteinExistence type="predicted"/>
<dbReference type="AlphaFoldDB" id="A0ABD3QWL7"/>
<accession>A0ABD3QWL7</accession>
<dbReference type="EMBL" id="JALLAZ020000074">
    <property type="protein sequence ID" value="KAL3804613.1"/>
    <property type="molecule type" value="Genomic_DNA"/>
</dbReference>